<dbReference type="AlphaFoldDB" id="A0A2T0X960"/>
<comment type="caution">
    <text evidence="7">The sequence shown here is derived from an EMBL/GenBank/DDBJ whole genome shotgun (WGS) entry which is preliminary data.</text>
</comment>
<protein>
    <submittedName>
        <fullName evidence="7">Pyridoxamine 5'-phosphate oxidase</fullName>
    </submittedName>
</protein>
<evidence type="ECO:0000256" key="1">
    <source>
        <dbReference type="ARBA" id="ARBA00001917"/>
    </source>
</evidence>
<dbReference type="GO" id="GO:0010181">
    <property type="term" value="F:FMN binding"/>
    <property type="evidence" value="ECO:0007669"/>
    <property type="project" value="InterPro"/>
</dbReference>
<dbReference type="Gene3D" id="2.30.110.10">
    <property type="entry name" value="Electron Transport, Fmn-binding Protein, Chain A"/>
    <property type="match status" value="1"/>
</dbReference>
<accession>A0A2T0X960</accession>
<dbReference type="InterPro" id="IPR000659">
    <property type="entry name" value="Pyridox_Oxase"/>
</dbReference>
<dbReference type="GO" id="GO:0004733">
    <property type="term" value="F:pyridoxamine phosphate oxidase activity"/>
    <property type="evidence" value="ECO:0007669"/>
    <property type="project" value="InterPro"/>
</dbReference>
<proteinExistence type="predicted"/>
<dbReference type="GO" id="GO:0008615">
    <property type="term" value="P:pyridoxine biosynthetic process"/>
    <property type="evidence" value="ECO:0007669"/>
    <property type="project" value="InterPro"/>
</dbReference>
<evidence type="ECO:0000256" key="5">
    <source>
        <dbReference type="SAM" id="MobiDB-lite"/>
    </source>
</evidence>
<dbReference type="EMBL" id="PVTT01000001">
    <property type="protein sequence ID" value="PRY95476.1"/>
    <property type="molecule type" value="Genomic_DNA"/>
</dbReference>
<dbReference type="Proteomes" id="UP000238801">
    <property type="component" value="Unassembled WGS sequence"/>
</dbReference>
<keyword evidence="4" id="KW-0560">Oxidoreductase</keyword>
<dbReference type="InterPro" id="IPR024624">
    <property type="entry name" value="Pyridox_Oxase_Alr4036_FMN-bd"/>
</dbReference>
<feature type="region of interest" description="Disordered" evidence="5">
    <location>
        <begin position="1"/>
        <end position="29"/>
    </location>
</feature>
<gene>
    <name evidence="7" type="ORF">BCF33_1096</name>
</gene>
<evidence type="ECO:0000313" key="8">
    <source>
        <dbReference type="Proteomes" id="UP000238801"/>
    </source>
</evidence>
<evidence type="ECO:0000256" key="2">
    <source>
        <dbReference type="ARBA" id="ARBA00022630"/>
    </source>
</evidence>
<evidence type="ECO:0000259" key="6">
    <source>
        <dbReference type="Pfam" id="PF12766"/>
    </source>
</evidence>
<dbReference type="Pfam" id="PF12766">
    <property type="entry name" value="Pyridox_oxase_2"/>
    <property type="match status" value="1"/>
</dbReference>
<dbReference type="SUPFAM" id="SSF50475">
    <property type="entry name" value="FMN-binding split barrel"/>
    <property type="match status" value="1"/>
</dbReference>
<comment type="cofactor">
    <cofactor evidence="1">
        <name>FMN</name>
        <dbReference type="ChEBI" id="CHEBI:58210"/>
    </cofactor>
</comment>
<evidence type="ECO:0000256" key="3">
    <source>
        <dbReference type="ARBA" id="ARBA00022643"/>
    </source>
</evidence>
<dbReference type="OrthoDB" id="5120525at2"/>
<reference evidence="7 8" key="1">
    <citation type="submission" date="2018-03" db="EMBL/GenBank/DDBJ databases">
        <title>Genomic Encyclopedia of Archaeal and Bacterial Type Strains, Phase II (KMG-II): from individual species to whole genera.</title>
        <authorList>
            <person name="Goeker M."/>
        </authorList>
    </citation>
    <scope>NUCLEOTIDE SEQUENCE [LARGE SCALE GENOMIC DNA]</scope>
    <source>
        <strain evidence="7 8">DSM 29318</strain>
    </source>
</reference>
<dbReference type="PANTHER" id="PTHR10851:SF0">
    <property type="entry name" value="PYRIDOXINE-5'-PHOSPHATE OXIDASE"/>
    <property type="match status" value="1"/>
</dbReference>
<sequence length="220" mass="24339">MNDGAGDARTARQCSEGKPALDWAAPVSADRPDGDRFPWAAELDGLHAKVWERLARGVHDARAAARHPVLATISAAGPEARTVGLRRADRAAGEVEVHTDLGSDKVAELRADPRAALHVWDRKVQLQVRLRMKVEVLSGREVEERWRGIPQEGRLNYGGEPPPGTPIGHWRDHEATVARERFGVLLGRVEEIDAVVLGERPHRRALFRRADGWAGRWLAP</sequence>
<name>A0A2T0X960_9RHOB</name>
<dbReference type="InterPro" id="IPR012349">
    <property type="entry name" value="Split_barrel_FMN-bd"/>
</dbReference>
<keyword evidence="8" id="KW-1185">Reference proteome</keyword>
<dbReference type="PANTHER" id="PTHR10851">
    <property type="entry name" value="PYRIDOXINE-5-PHOSPHATE OXIDASE"/>
    <property type="match status" value="1"/>
</dbReference>
<keyword evidence="2" id="KW-0285">Flavoprotein</keyword>
<evidence type="ECO:0000313" key="7">
    <source>
        <dbReference type="EMBL" id="PRY95476.1"/>
    </source>
</evidence>
<evidence type="ECO:0000256" key="4">
    <source>
        <dbReference type="ARBA" id="ARBA00023002"/>
    </source>
</evidence>
<organism evidence="7 8">
    <name type="scientific">Hasllibacter halocynthiae</name>
    <dbReference type="NCBI Taxonomy" id="595589"/>
    <lineage>
        <taxon>Bacteria</taxon>
        <taxon>Pseudomonadati</taxon>
        <taxon>Pseudomonadota</taxon>
        <taxon>Alphaproteobacteria</taxon>
        <taxon>Rhodobacterales</taxon>
        <taxon>Roseobacteraceae</taxon>
        <taxon>Hasllibacter</taxon>
    </lineage>
</organism>
<keyword evidence="3" id="KW-0288">FMN</keyword>
<feature type="domain" description="Pyridoxamine 5'-phosphate oxidase Alr4036 family FMN-binding" evidence="6">
    <location>
        <begin position="51"/>
        <end position="137"/>
    </location>
</feature>